<dbReference type="Gramene" id="TraesWEE_scaffold_025411_01G000100.1">
    <property type="protein sequence ID" value="TraesWEE_scaffold_025411_01G000100.1"/>
    <property type="gene ID" value="TraesWEE_scaffold_025411_01G000100"/>
</dbReference>
<evidence type="ECO:0000313" key="3">
    <source>
        <dbReference type="Proteomes" id="UP000019116"/>
    </source>
</evidence>
<protein>
    <submittedName>
        <fullName evidence="2">Uncharacterized protein</fullName>
    </submittedName>
</protein>
<feature type="region of interest" description="Disordered" evidence="1">
    <location>
        <begin position="80"/>
        <end position="116"/>
    </location>
</feature>
<dbReference type="Gramene" id="TraesCS7A03G1323800.1">
    <property type="protein sequence ID" value="TraesCS7A03G1323800.1.CDS1"/>
    <property type="gene ID" value="TraesCS7A03G1323800"/>
</dbReference>
<name>A0A3B6RSN6_WHEAT</name>
<organism evidence="2">
    <name type="scientific">Triticum aestivum</name>
    <name type="common">Wheat</name>
    <dbReference type="NCBI Taxonomy" id="4565"/>
    <lineage>
        <taxon>Eukaryota</taxon>
        <taxon>Viridiplantae</taxon>
        <taxon>Streptophyta</taxon>
        <taxon>Embryophyta</taxon>
        <taxon>Tracheophyta</taxon>
        <taxon>Spermatophyta</taxon>
        <taxon>Magnoliopsida</taxon>
        <taxon>Liliopsida</taxon>
        <taxon>Poales</taxon>
        <taxon>Poaceae</taxon>
        <taxon>BOP clade</taxon>
        <taxon>Pooideae</taxon>
        <taxon>Triticodae</taxon>
        <taxon>Triticeae</taxon>
        <taxon>Triticinae</taxon>
        <taxon>Triticum</taxon>
    </lineage>
</organism>
<dbReference type="EnsemblPlants" id="TraesCS7A02G543700.1">
    <property type="protein sequence ID" value="TraesCS7A02G543700.1.cds1"/>
    <property type="gene ID" value="TraesCS7A02G543700"/>
</dbReference>
<evidence type="ECO:0000256" key="1">
    <source>
        <dbReference type="SAM" id="MobiDB-lite"/>
    </source>
</evidence>
<keyword evidence="3" id="KW-1185">Reference proteome</keyword>
<accession>A0A3B6RSN6</accession>
<dbReference type="AlphaFoldDB" id="A0A3B6RSN6"/>
<dbReference type="Proteomes" id="UP000019116">
    <property type="component" value="Chromosome 7A"/>
</dbReference>
<reference evidence="2" key="1">
    <citation type="submission" date="2018-08" db="EMBL/GenBank/DDBJ databases">
        <authorList>
            <person name="Rossello M."/>
        </authorList>
    </citation>
    <scope>NUCLEOTIDE SEQUENCE [LARGE SCALE GENOMIC DNA]</scope>
    <source>
        <strain evidence="2">cv. Chinese Spring</strain>
    </source>
</reference>
<reference evidence="2" key="2">
    <citation type="submission" date="2018-10" db="UniProtKB">
        <authorList>
            <consortium name="EnsemblPlants"/>
        </authorList>
    </citation>
    <scope>IDENTIFICATION</scope>
</reference>
<evidence type="ECO:0000313" key="2">
    <source>
        <dbReference type="EnsemblPlants" id="TraesCS7A02G543700.1.cds1"/>
    </source>
</evidence>
<sequence>MAIKLSKWNGPVGVIAPAAGTISDGAAIGSTTATDAVGGGAGTIGITTVGGAVSEAAGGSTGSVSPEVAGMMASVEEDPKEAITGGGGATGAEAVASGDGGIGTENREPMAVVPKN</sequence>
<dbReference type="Gramene" id="TraesCS7A02G543700.1">
    <property type="protein sequence ID" value="TraesCS7A02G543700.1.cds1"/>
    <property type="gene ID" value="TraesCS7A02G543700"/>
</dbReference>
<dbReference type="OMA" id="ENREPMA"/>
<proteinExistence type="predicted"/>